<feature type="domain" description="Response regulatory" evidence="8">
    <location>
        <begin position="3"/>
        <end position="116"/>
    </location>
</feature>
<evidence type="ECO:0000313" key="10">
    <source>
        <dbReference type="EMBL" id="GCF95159.1"/>
    </source>
</evidence>
<dbReference type="PANTHER" id="PTHR48111">
    <property type="entry name" value="REGULATOR OF RPOS"/>
    <property type="match status" value="1"/>
</dbReference>
<dbReference type="RefSeq" id="WP_146623558.1">
    <property type="nucleotide sequence ID" value="NZ_BJCC01000028.1"/>
</dbReference>
<feature type="DNA-binding region" description="OmpR/PhoB-type" evidence="7">
    <location>
        <begin position="124"/>
        <end position="219"/>
    </location>
</feature>
<evidence type="ECO:0000256" key="2">
    <source>
        <dbReference type="ARBA" id="ARBA00023012"/>
    </source>
</evidence>
<feature type="modified residue" description="4-aspartylphosphate" evidence="6">
    <location>
        <position position="52"/>
    </location>
</feature>
<dbReference type="GO" id="GO:0032993">
    <property type="term" value="C:protein-DNA complex"/>
    <property type="evidence" value="ECO:0007669"/>
    <property type="project" value="TreeGrafter"/>
</dbReference>
<dbReference type="PROSITE" id="PS51755">
    <property type="entry name" value="OMPR_PHOB"/>
    <property type="match status" value="1"/>
</dbReference>
<dbReference type="SMART" id="SM00448">
    <property type="entry name" value="REC"/>
    <property type="match status" value="1"/>
</dbReference>
<dbReference type="InterPro" id="IPR001789">
    <property type="entry name" value="Sig_transdc_resp-reg_receiver"/>
</dbReference>
<evidence type="ECO:0000256" key="4">
    <source>
        <dbReference type="ARBA" id="ARBA00023125"/>
    </source>
</evidence>
<dbReference type="Proteomes" id="UP000290567">
    <property type="component" value="Unassembled WGS sequence"/>
</dbReference>
<dbReference type="InterPro" id="IPR039420">
    <property type="entry name" value="WalR-like"/>
</dbReference>
<gene>
    <name evidence="10" type="ORF">NRIC_30500</name>
</gene>
<evidence type="ECO:0000256" key="5">
    <source>
        <dbReference type="ARBA" id="ARBA00023163"/>
    </source>
</evidence>
<keyword evidence="1 6" id="KW-0597">Phosphoprotein</keyword>
<dbReference type="OrthoDB" id="9790442at2"/>
<keyword evidence="2" id="KW-0902">Two-component regulatory system</keyword>
<dbReference type="GO" id="GO:0006355">
    <property type="term" value="P:regulation of DNA-templated transcription"/>
    <property type="evidence" value="ECO:0007669"/>
    <property type="project" value="InterPro"/>
</dbReference>
<dbReference type="CDD" id="cd00383">
    <property type="entry name" value="trans_reg_C"/>
    <property type="match status" value="1"/>
</dbReference>
<dbReference type="Pfam" id="PF00072">
    <property type="entry name" value="Response_reg"/>
    <property type="match status" value="1"/>
</dbReference>
<evidence type="ECO:0000256" key="7">
    <source>
        <dbReference type="PROSITE-ProRule" id="PRU01091"/>
    </source>
</evidence>
<name>A0A4V0WPV3_9ENTE</name>
<dbReference type="InterPro" id="IPR036388">
    <property type="entry name" value="WH-like_DNA-bd_sf"/>
</dbReference>
<keyword evidence="4 7" id="KW-0238">DNA-binding</keyword>
<evidence type="ECO:0000313" key="11">
    <source>
        <dbReference type="Proteomes" id="UP000290567"/>
    </source>
</evidence>
<evidence type="ECO:0000259" key="9">
    <source>
        <dbReference type="PROSITE" id="PS51755"/>
    </source>
</evidence>
<reference evidence="11" key="1">
    <citation type="submission" date="2019-02" db="EMBL/GenBank/DDBJ databases">
        <title>Draft genome sequence of Enterococcus sp. Gos25-1.</title>
        <authorList>
            <person name="Tanaka N."/>
            <person name="Shiwa Y."/>
            <person name="Fujita N."/>
        </authorList>
    </citation>
    <scope>NUCLEOTIDE SEQUENCE [LARGE SCALE GENOMIC DNA]</scope>
    <source>
        <strain evidence="11">Gos25-1</strain>
    </source>
</reference>
<protein>
    <submittedName>
        <fullName evidence="10">DNA-binding response regulator</fullName>
    </submittedName>
</protein>
<evidence type="ECO:0000259" key="8">
    <source>
        <dbReference type="PROSITE" id="PS50110"/>
    </source>
</evidence>
<dbReference type="SMART" id="SM00862">
    <property type="entry name" value="Trans_reg_C"/>
    <property type="match status" value="1"/>
</dbReference>
<proteinExistence type="predicted"/>
<evidence type="ECO:0000256" key="1">
    <source>
        <dbReference type="ARBA" id="ARBA00022553"/>
    </source>
</evidence>
<dbReference type="SUPFAM" id="SSF52172">
    <property type="entry name" value="CheY-like"/>
    <property type="match status" value="1"/>
</dbReference>
<accession>A0A4V0WPV3</accession>
<feature type="domain" description="OmpR/PhoB-type" evidence="9">
    <location>
        <begin position="124"/>
        <end position="219"/>
    </location>
</feature>
<dbReference type="Pfam" id="PF00486">
    <property type="entry name" value="Trans_reg_C"/>
    <property type="match status" value="1"/>
</dbReference>
<keyword evidence="3" id="KW-0805">Transcription regulation</keyword>
<dbReference type="GO" id="GO:0000976">
    <property type="term" value="F:transcription cis-regulatory region binding"/>
    <property type="evidence" value="ECO:0007669"/>
    <property type="project" value="TreeGrafter"/>
</dbReference>
<dbReference type="PANTHER" id="PTHR48111:SF73">
    <property type="entry name" value="ALKALINE PHOSPHATASE SYNTHESIS TRANSCRIPTIONAL REGULATORY PROTEIN PHOP"/>
    <property type="match status" value="1"/>
</dbReference>
<dbReference type="Gene3D" id="3.40.50.2300">
    <property type="match status" value="1"/>
</dbReference>
<evidence type="ECO:0000256" key="3">
    <source>
        <dbReference type="ARBA" id="ARBA00023015"/>
    </source>
</evidence>
<dbReference type="CDD" id="cd17574">
    <property type="entry name" value="REC_OmpR"/>
    <property type="match status" value="1"/>
</dbReference>
<dbReference type="PROSITE" id="PS50110">
    <property type="entry name" value="RESPONSE_REGULATORY"/>
    <property type="match status" value="1"/>
</dbReference>
<dbReference type="InterPro" id="IPR011006">
    <property type="entry name" value="CheY-like_superfamily"/>
</dbReference>
<dbReference type="GO" id="GO:0000156">
    <property type="term" value="F:phosphorelay response regulator activity"/>
    <property type="evidence" value="ECO:0007669"/>
    <property type="project" value="TreeGrafter"/>
</dbReference>
<dbReference type="EMBL" id="BJCC01000028">
    <property type="protein sequence ID" value="GCF95159.1"/>
    <property type="molecule type" value="Genomic_DNA"/>
</dbReference>
<sequence>MRKILLVEDDQNLNRGVTLCLTKEGYEVLSCFDIKTAKALFQKDSIDLIISDLSLPDGSGLDFCRSIRRQSNVLILMLTSYNQEYDIVSGYEHGADDYVTKPFSLMVLVSKIQALMKRIPDLGSQTLASDDLVLSLSEMTVKREGELLLLSKTELQLLVLFMENPKQILSQDQLLHKIWDIKGNYIDSNTVSVNISRLRQKIGKEKIKTVRGVGYLWVNEVQNG</sequence>
<dbReference type="AlphaFoldDB" id="A0A4V0WPV3"/>
<keyword evidence="11" id="KW-1185">Reference proteome</keyword>
<evidence type="ECO:0000256" key="6">
    <source>
        <dbReference type="PROSITE-ProRule" id="PRU00169"/>
    </source>
</evidence>
<comment type="caution">
    <text evidence="10">The sequence shown here is derived from an EMBL/GenBank/DDBJ whole genome shotgun (WGS) entry which is preliminary data.</text>
</comment>
<dbReference type="GO" id="GO:0005829">
    <property type="term" value="C:cytosol"/>
    <property type="evidence" value="ECO:0007669"/>
    <property type="project" value="TreeGrafter"/>
</dbReference>
<dbReference type="Gene3D" id="6.10.250.690">
    <property type="match status" value="1"/>
</dbReference>
<organism evidence="10 11">
    <name type="scientific">Enterococcus florum</name>
    <dbReference type="NCBI Taxonomy" id="2480627"/>
    <lineage>
        <taxon>Bacteria</taxon>
        <taxon>Bacillati</taxon>
        <taxon>Bacillota</taxon>
        <taxon>Bacilli</taxon>
        <taxon>Lactobacillales</taxon>
        <taxon>Enterococcaceae</taxon>
        <taxon>Enterococcus</taxon>
    </lineage>
</organism>
<dbReference type="Gene3D" id="1.10.10.10">
    <property type="entry name" value="Winged helix-like DNA-binding domain superfamily/Winged helix DNA-binding domain"/>
    <property type="match status" value="1"/>
</dbReference>
<dbReference type="InterPro" id="IPR001867">
    <property type="entry name" value="OmpR/PhoB-type_DNA-bd"/>
</dbReference>
<keyword evidence="5" id="KW-0804">Transcription</keyword>